<evidence type="ECO:0000259" key="1">
    <source>
        <dbReference type="Pfam" id="PF07727"/>
    </source>
</evidence>
<dbReference type="PANTHER" id="PTHR11439">
    <property type="entry name" value="GAG-POL-RELATED RETROTRANSPOSON"/>
    <property type="match status" value="1"/>
</dbReference>
<feature type="domain" description="Reverse transcriptase Ty1/copia-type" evidence="1">
    <location>
        <begin position="17"/>
        <end position="80"/>
    </location>
</feature>
<dbReference type="Pfam" id="PF07727">
    <property type="entry name" value="RVT_2"/>
    <property type="match status" value="1"/>
</dbReference>
<evidence type="ECO:0000313" key="2">
    <source>
        <dbReference type="EMBL" id="SPC83269.1"/>
    </source>
</evidence>
<reference evidence="2" key="1">
    <citation type="submission" date="2018-02" db="EMBL/GenBank/DDBJ databases">
        <authorList>
            <person name="Cohen D.B."/>
            <person name="Kent A.D."/>
        </authorList>
    </citation>
    <scope>NUCLEOTIDE SEQUENCE</scope>
</reference>
<dbReference type="AlphaFoldDB" id="A0A2N9F8S5"/>
<dbReference type="InterPro" id="IPR043502">
    <property type="entry name" value="DNA/RNA_pol_sf"/>
</dbReference>
<dbReference type="InterPro" id="IPR013103">
    <property type="entry name" value="RVT_2"/>
</dbReference>
<proteinExistence type="predicted"/>
<gene>
    <name evidence="2" type="ORF">FSB_LOCUS11151</name>
</gene>
<dbReference type="EMBL" id="OIVN01000635">
    <property type="protein sequence ID" value="SPC83269.1"/>
    <property type="molecule type" value="Genomic_DNA"/>
</dbReference>
<dbReference type="SUPFAM" id="SSF56672">
    <property type="entry name" value="DNA/RNA polymerases"/>
    <property type="match status" value="1"/>
</dbReference>
<organism evidence="2">
    <name type="scientific">Fagus sylvatica</name>
    <name type="common">Beechnut</name>
    <dbReference type="NCBI Taxonomy" id="28930"/>
    <lineage>
        <taxon>Eukaryota</taxon>
        <taxon>Viridiplantae</taxon>
        <taxon>Streptophyta</taxon>
        <taxon>Embryophyta</taxon>
        <taxon>Tracheophyta</taxon>
        <taxon>Spermatophyta</taxon>
        <taxon>Magnoliopsida</taxon>
        <taxon>eudicotyledons</taxon>
        <taxon>Gunneridae</taxon>
        <taxon>Pentapetalae</taxon>
        <taxon>rosids</taxon>
        <taxon>fabids</taxon>
        <taxon>Fagales</taxon>
        <taxon>Fagaceae</taxon>
        <taxon>Fagus</taxon>
    </lineage>
</organism>
<dbReference type="PANTHER" id="PTHR11439:SF455">
    <property type="entry name" value="RLK (RECEPTOR-LIKE PROTEIN KINASE) 8, PUTATIVE-RELATED"/>
    <property type="match status" value="1"/>
</dbReference>
<sequence>MCGIVQHVSCLGTPEQNRVAERKHQLSSEFAMKDLGPLNYFLGVQVSHFAGGLFLSQHKYAKEILAKASMTDCKPIGTPLAQKHHLQLEGGSLVDATNYRSIVGALQYLTLTRPNLTHVVNLVCQFLHQPALLIFKLSSVFYDIYRAIVFIWVLIVFLGPQRNKLRSPGLAPKLNISPWPLHAAAELTWLTYLLCDLGLSSHSSPVLFCDNTSALHMTVNPVFHARTKHIELDYHFVREKVAAGALTTRYVPSQSQIADLFTKAISKDVFHHFRSKLGVLPPPPSSLRGTDKEIF</sequence>
<accession>A0A2N9F8S5</accession>
<protein>
    <recommendedName>
        <fullName evidence="1">Reverse transcriptase Ty1/copia-type domain-containing protein</fullName>
    </recommendedName>
</protein>
<name>A0A2N9F8S5_FAGSY</name>
<dbReference type="CDD" id="cd09272">
    <property type="entry name" value="RNase_HI_RT_Ty1"/>
    <property type="match status" value="1"/>
</dbReference>